<dbReference type="SUPFAM" id="SSF57903">
    <property type="entry name" value="FYVE/PHD zinc finger"/>
    <property type="match status" value="1"/>
</dbReference>
<feature type="compositionally biased region" description="Low complexity" evidence="5">
    <location>
        <begin position="135"/>
        <end position="152"/>
    </location>
</feature>
<dbReference type="GO" id="GO:0008270">
    <property type="term" value="F:zinc ion binding"/>
    <property type="evidence" value="ECO:0007669"/>
    <property type="project" value="UniProtKB-KW"/>
</dbReference>
<feature type="compositionally biased region" description="Basic and acidic residues" evidence="5">
    <location>
        <begin position="317"/>
        <end position="329"/>
    </location>
</feature>
<feature type="region of interest" description="Disordered" evidence="5">
    <location>
        <begin position="135"/>
        <end position="329"/>
    </location>
</feature>
<evidence type="ECO:0000256" key="2">
    <source>
        <dbReference type="ARBA" id="ARBA00022771"/>
    </source>
</evidence>
<feature type="domain" description="PHD-type" evidence="6">
    <location>
        <begin position="977"/>
        <end position="1029"/>
    </location>
</feature>
<dbReference type="InterPro" id="IPR011011">
    <property type="entry name" value="Znf_FYVE_PHD"/>
</dbReference>
<feature type="compositionally biased region" description="Low complexity" evidence="5">
    <location>
        <begin position="252"/>
        <end position="291"/>
    </location>
</feature>
<evidence type="ECO:0000256" key="4">
    <source>
        <dbReference type="PROSITE-ProRule" id="PRU00146"/>
    </source>
</evidence>
<organism evidence="7 8">
    <name type="scientific">Desmophyllum pertusum</name>
    <dbReference type="NCBI Taxonomy" id="174260"/>
    <lineage>
        <taxon>Eukaryota</taxon>
        <taxon>Metazoa</taxon>
        <taxon>Cnidaria</taxon>
        <taxon>Anthozoa</taxon>
        <taxon>Hexacorallia</taxon>
        <taxon>Scleractinia</taxon>
        <taxon>Caryophylliina</taxon>
        <taxon>Caryophylliidae</taxon>
        <taxon>Desmophyllum</taxon>
    </lineage>
</organism>
<dbReference type="EMBL" id="MU827790">
    <property type="protein sequence ID" value="KAJ7331111.1"/>
    <property type="molecule type" value="Genomic_DNA"/>
</dbReference>
<evidence type="ECO:0000313" key="8">
    <source>
        <dbReference type="Proteomes" id="UP001163046"/>
    </source>
</evidence>
<keyword evidence="2 4" id="KW-0863">Zinc-finger</keyword>
<keyword evidence="1" id="KW-0479">Metal-binding</keyword>
<dbReference type="InterPro" id="IPR013083">
    <property type="entry name" value="Znf_RING/FYVE/PHD"/>
</dbReference>
<dbReference type="InterPro" id="IPR001965">
    <property type="entry name" value="Znf_PHD"/>
</dbReference>
<accession>A0A9W9YB54</accession>
<dbReference type="Gene3D" id="3.30.40.10">
    <property type="entry name" value="Zinc/RING finger domain, C3HC4 (zinc finger)"/>
    <property type="match status" value="1"/>
</dbReference>
<dbReference type="PROSITE" id="PS50016">
    <property type="entry name" value="ZF_PHD_2"/>
    <property type="match status" value="1"/>
</dbReference>
<keyword evidence="3" id="KW-0862">Zinc</keyword>
<dbReference type="InterPro" id="IPR019787">
    <property type="entry name" value="Znf_PHD-finger"/>
</dbReference>
<dbReference type="PANTHER" id="PTHR40903:SF1">
    <property type="entry name" value="HYPHALLY REGULATED CELL WALL PROTEIN 3"/>
    <property type="match status" value="1"/>
</dbReference>
<sequence>MPLASVGAGSPRQGNYCIFIVEKQDDVKYEVLQSLLSNWLESQVAKPPLPSKEKVNNLLELADSEAERKRLQYAIVSAAGLSNKKAKSKYGFSSAGKTVAEVDEVLRELTATRESIEEIAHIKETALLRSLNVTDYSDSDSSVDNSDSVTDSGSEDESAGESSDDSTGCNSGSSEDAVNSSGAAGEVGNGSGSAGEVDNGSGGAGSSEDAGNGSGSAGKVDNGSGSAGSSEDAGNGSGSAGEVDNGSGGAGSSEDAGNGSGSAGEVDNGSGSAGSSEDAGNGSGSAGEVDNGSGGAGSSEDAGNGSGSAGEVGGTEGSEHTGQEGRREFQLRDDQYKHMGETGECYMNTHQLLDILYDCNLNWLKFVYELEQAFPNVGEHALEQLLLDFAGQLPFLNLSLNDERIIEQSRQVYLLQRQLQEMERDIDNGIIVSEYDSDSPEELIEVRNPLDEAGKQIIRKKRAAIRRKAKREFRKRIAESRYLKKRKSKRIGKIQRDCPDIGKTIEEYVKKCGVGADAWRRTGVLTFDGNTHVGKKVTFKRIQEHLQAKYNRTFGYGTVVELCVARNKRRKSAARYKGLGQVTNRRARKGFTTKYNPDDHWSSALYAGLDKLQYTDGSNIMNLGRDDQAGFRHHTTSYNFPATKTTGEVCAGVVKEQKLYNKNPAQHFADLKMLEDKPEIKPAFLNPLTGEDKEIECVRVDGGADEGPLREEVQYWWSKRHLEKGSRATLVTTRSSGSSYRNRVELQNGCLALGHANLFIPSTLNSSCIVNGVVNDEMLCKNLETAIDVYISRVDLSPCAGTPIHLWKGAKNVKYQEERTVVNTFLKVCCYQHDCVHPICQTGNHKEVYWFPSGPSLSLLPIPTPDPARPYGNNACLDCKGPCSGHYLKLEHLLQYVKEGGQLANAKPPSEVLCETFQSWGKIPPDHVIQDVAKKVLLAPTEVLMWMKHLQEIKENRKKGAEKAASKRKKRRQEEEEEICLKCKSDEPPGEAANIEWIACDGCAGWYHTVCVNLQAVHTKTWHCPSCIK</sequence>
<protein>
    <recommendedName>
        <fullName evidence="6">PHD-type domain-containing protein</fullName>
    </recommendedName>
</protein>
<feature type="compositionally biased region" description="Gly residues" evidence="5">
    <location>
        <begin position="304"/>
        <end position="316"/>
    </location>
</feature>
<dbReference type="PROSITE" id="PS01359">
    <property type="entry name" value="ZF_PHD_1"/>
    <property type="match status" value="1"/>
</dbReference>
<name>A0A9W9YB54_9CNID</name>
<evidence type="ECO:0000256" key="5">
    <source>
        <dbReference type="SAM" id="MobiDB-lite"/>
    </source>
</evidence>
<dbReference type="Proteomes" id="UP001163046">
    <property type="component" value="Unassembled WGS sequence"/>
</dbReference>
<evidence type="ECO:0000256" key="1">
    <source>
        <dbReference type="ARBA" id="ARBA00022723"/>
    </source>
</evidence>
<dbReference type="SMART" id="SM00249">
    <property type="entry name" value="PHD"/>
    <property type="match status" value="1"/>
</dbReference>
<dbReference type="PANTHER" id="PTHR40903">
    <property type="entry name" value="GLYCINE-RICH CELL WALL STRUCTURAL PROTEIN 1-LIKE"/>
    <property type="match status" value="1"/>
</dbReference>
<reference evidence="7" key="1">
    <citation type="submission" date="2023-01" db="EMBL/GenBank/DDBJ databases">
        <title>Genome assembly of the deep-sea coral Lophelia pertusa.</title>
        <authorList>
            <person name="Herrera S."/>
            <person name="Cordes E."/>
        </authorList>
    </citation>
    <scope>NUCLEOTIDE SEQUENCE</scope>
    <source>
        <strain evidence="7">USNM1676648</strain>
        <tissue evidence="7">Polyp</tissue>
    </source>
</reference>
<proteinExistence type="predicted"/>
<dbReference type="InterPro" id="IPR019786">
    <property type="entry name" value="Zinc_finger_PHD-type_CS"/>
</dbReference>
<gene>
    <name evidence="7" type="ORF">OS493_020812</name>
</gene>
<feature type="compositionally biased region" description="Polar residues" evidence="5">
    <location>
        <begin position="169"/>
        <end position="182"/>
    </location>
</feature>
<feature type="compositionally biased region" description="Acidic residues" evidence="5">
    <location>
        <begin position="153"/>
        <end position="164"/>
    </location>
</feature>
<keyword evidence="8" id="KW-1185">Reference proteome</keyword>
<evidence type="ECO:0000256" key="3">
    <source>
        <dbReference type="ARBA" id="ARBA00022833"/>
    </source>
</evidence>
<dbReference type="OrthoDB" id="5972848at2759"/>
<evidence type="ECO:0000259" key="6">
    <source>
        <dbReference type="PROSITE" id="PS50016"/>
    </source>
</evidence>
<dbReference type="AlphaFoldDB" id="A0A9W9YB54"/>
<comment type="caution">
    <text evidence="7">The sequence shown here is derived from an EMBL/GenBank/DDBJ whole genome shotgun (WGS) entry which is preliminary data.</text>
</comment>
<evidence type="ECO:0000313" key="7">
    <source>
        <dbReference type="EMBL" id="KAJ7331111.1"/>
    </source>
</evidence>
<feature type="compositionally biased region" description="Low complexity" evidence="5">
    <location>
        <begin position="206"/>
        <end position="245"/>
    </location>
</feature>